<dbReference type="GO" id="GO:0046930">
    <property type="term" value="C:pore complex"/>
    <property type="evidence" value="ECO:0007669"/>
    <property type="project" value="UniProtKB-KW"/>
</dbReference>
<evidence type="ECO:0000313" key="14">
    <source>
        <dbReference type="EMBL" id="PMS18274.1"/>
    </source>
</evidence>
<evidence type="ECO:0000313" key="15">
    <source>
        <dbReference type="Proteomes" id="UP000235659"/>
    </source>
</evidence>
<keyword evidence="7" id="KW-0406">Ion transport</keyword>
<feature type="domain" description="Porin" evidence="12">
    <location>
        <begin position="8"/>
        <end position="356"/>
    </location>
</feature>
<dbReference type="GO" id="GO:0009279">
    <property type="term" value="C:cell outer membrane"/>
    <property type="evidence" value="ECO:0007669"/>
    <property type="project" value="UniProtKB-SubCell"/>
</dbReference>
<evidence type="ECO:0000256" key="9">
    <source>
        <dbReference type="ARBA" id="ARBA00023136"/>
    </source>
</evidence>
<keyword evidence="6 11" id="KW-0732">Signal</keyword>
<dbReference type="PRINTS" id="PR00184">
    <property type="entry name" value="NEISSPPORIN"/>
</dbReference>
<dbReference type="RefSeq" id="WP_102636735.1">
    <property type="nucleotide sequence ID" value="NZ_CADIJZ010000065.1"/>
</dbReference>
<feature type="chain" id="PRO_5044384096" evidence="11">
    <location>
        <begin position="20"/>
        <end position="390"/>
    </location>
</feature>
<dbReference type="SUPFAM" id="SSF56935">
    <property type="entry name" value="Porins"/>
    <property type="match status" value="1"/>
</dbReference>
<dbReference type="OrthoDB" id="8982743at2"/>
<dbReference type="AlphaFoldDB" id="A0A2N7VM89"/>
<gene>
    <name evidence="14" type="ORF">C0Z16_36125</name>
    <name evidence="13" type="ORF">LMG27174_07108</name>
</gene>
<dbReference type="Gene3D" id="2.40.160.10">
    <property type="entry name" value="Porin"/>
    <property type="match status" value="1"/>
</dbReference>
<evidence type="ECO:0000256" key="2">
    <source>
        <dbReference type="ARBA" id="ARBA00011233"/>
    </source>
</evidence>
<dbReference type="InterPro" id="IPR001702">
    <property type="entry name" value="Porin_Gram-ve"/>
</dbReference>
<name>A0A2N7VM89_9BURK</name>
<evidence type="ECO:0000256" key="1">
    <source>
        <dbReference type="ARBA" id="ARBA00004571"/>
    </source>
</evidence>
<keyword evidence="5" id="KW-0812">Transmembrane</keyword>
<evidence type="ECO:0000259" key="12">
    <source>
        <dbReference type="Pfam" id="PF13609"/>
    </source>
</evidence>
<evidence type="ECO:0000256" key="3">
    <source>
        <dbReference type="ARBA" id="ARBA00022448"/>
    </source>
</evidence>
<dbReference type="InterPro" id="IPR050298">
    <property type="entry name" value="Gram-neg_bact_OMP"/>
</dbReference>
<evidence type="ECO:0000256" key="6">
    <source>
        <dbReference type="ARBA" id="ARBA00022729"/>
    </source>
</evidence>
<dbReference type="InterPro" id="IPR002299">
    <property type="entry name" value="Porin_Neis"/>
</dbReference>
<dbReference type="EMBL" id="PNXY01000067">
    <property type="protein sequence ID" value="PMS18274.1"/>
    <property type="molecule type" value="Genomic_DNA"/>
</dbReference>
<evidence type="ECO:0000313" key="13">
    <source>
        <dbReference type="EMBL" id="CAB3744107.1"/>
    </source>
</evidence>
<evidence type="ECO:0000256" key="7">
    <source>
        <dbReference type="ARBA" id="ARBA00023065"/>
    </source>
</evidence>
<keyword evidence="10" id="KW-0998">Cell outer membrane</keyword>
<organism evidence="13 16">
    <name type="scientific">Paraburkholderia rhynchosiae</name>
    <dbReference type="NCBI Taxonomy" id="487049"/>
    <lineage>
        <taxon>Bacteria</taxon>
        <taxon>Pseudomonadati</taxon>
        <taxon>Pseudomonadota</taxon>
        <taxon>Betaproteobacteria</taxon>
        <taxon>Burkholderiales</taxon>
        <taxon>Burkholderiaceae</taxon>
        <taxon>Paraburkholderia</taxon>
    </lineage>
</organism>
<dbReference type="PANTHER" id="PTHR34501">
    <property type="entry name" value="PROTEIN YDDL-RELATED"/>
    <property type="match status" value="1"/>
</dbReference>
<protein>
    <submittedName>
        <fullName evidence="14">Porin</fullName>
    </submittedName>
</protein>
<keyword evidence="4" id="KW-1134">Transmembrane beta strand</keyword>
<keyword evidence="8" id="KW-0626">Porin</keyword>
<evidence type="ECO:0000256" key="8">
    <source>
        <dbReference type="ARBA" id="ARBA00023114"/>
    </source>
</evidence>
<evidence type="ECO:0000313" key="16">
    <source>
        <dbReference type="Proteomes" id="UP000494205"/>
    </source>
</evidence>
<reference evidence="13 16" key="2">
    <citation type="submission" date="2020-04" db="EMBL/GenBank/DDBJ databases">
        <authorList>
            <person name="De Canck E."/>
        </authorList>
    </citation>
    <scope>NUCLEOTIDE SEQUENCE [LARGE SCALE GENOMIC DNA]</scope>
    <source>
        <strain evidence="13 16">LMG 27174</strain>
    </source>
</reference>
<feature type="signal peptide" evidence="11">
    <location>
        <begin position="1"/>
        <end position="19"/>
    </location>
</feature>
<dbReference type="PRINTS" id="PR00182">
    <property type="entry name" value="ECOLNEIPORIN"/>
</dbReference>
<comment type="subunit">
    <text evidence="2">Homotrimer.</text>
</comment>
<dbReference type="GO" id="GO:0015288">
    <property type="term" value="F:porin activity"/>
    <property type="evidence" value="ECO:0007669"/>
    <property type="project" value="UniProtKB-KW"/>
</dbReference>
<reference evidence="14 15" key="1">
    <citation type="submission" date="2018-01" db="EMBL/GenBank/DDBJ databases">
        <title>Whole genome analyses suggest that Burkholderia sensu lato contains two further novel genera in the rhizoxinica-symbiotica group Mycetohabitans gen. nov., and Trinickia gen. nov.: implications for the evolution of diazotrophy and nodulation in the Burkholderiaceae.</title>
        <authorList>
            <person name="Estrada-de los Santos P."/>
            <person name="Palmer M."/>
            <person name="Chavez-Ramirez B."/>
            <person name="Beukes C."/>
            <person name="Steenkamp E.T."/>
            <person name="Hirsch A.M."/>
            <person name="Manyaka P."/>
            <person name="Maluk M."/>
            <person name="Lafos M."/>
            <person name="Crook M."/>
            <person name="Gross E."/>
            <person name="Simon M.F."/>
            <person name="Bueno dos Reis Junior F."/>
            <person name="Poole P.S."/>
            <person name="Venter S.N."/>
            <person name="James E.K."/>
        </authorList>
    </citation>
    <scope>NUCLEOTIDE SEQUENCE [LARGE SCALE GENOMIC DNA]</scope>
    <source>
        <strain evidence="14 15">WSM 3937</strain>
    </source>
</reference>
<comment type="subcellular location">
    <subcellularLocation>
        <location evidence="1">Cell outer membrane</location>
        <topology evidence="1">Multi-pass membrane protein</topology>
    </subcellularLocation>
</comment>
<proteinExistence type="predicted"/>
<keyword evidence="3" id="KW-0813">Transport</keyword>
<dbReference type="InterPro" id="IPR033900">
    <property type="entry name" value="Gram_neg_porin_domain"/>
</dbReference>
<dbReference type="Pfam" id="PF13609">
    <property type="entry name" value="Porin_4"/>
    <property type="match status" value="1"/>
</dbReference>
<evidence type="ECO:0000256" key="11">
    <source>
        <dbReference type="SAM" id="SignalP"/>
    </source>
</evidence>
<dbReference type="GO" id="GO:0034220">
    <property type="term" value="P:monoatomic ion transmembrane transport"/>
    <property type="evidence" value="ECO:0007669"/>
    <property type="project" value="InterPro"/>
</dbReference>
<evidence type="ECO:0000256" key="4">
    <source>
        <dbReference type="ARBA" id="ARBA00022452"/>
    </source>
</evidence>
<keyword evidence="9" id="KW-0472">Membrane</keyword>
<dbReference type="CDD" id="cd00342">
    <property type="entry name" value="gram_neg_porins"/>
    <property type="match status" value="1"/>
</dbReference>
<dbReference type="InterPro" id="IPR023614">
    <property type="entry name" value="Porin_dom_sf"/>
</dbReference>
<accession>A0A2N7VM89</accession>
<dbReference type="PANTHER" id="PTHR34501:SF9">
    <property type="entry name" value="MAJOR OUTER MEMBRANE PROTEIN P.IA"/>
    <property type="match status" value="1"/>
</dbReference>
<dbReference type="Proteomes" id="UP000235659">
    <property type="component" value="Unassembled WGS sequence"/>
</dbReference>
<keyword evidence="15" id="KW-1185">Reference proteome</keyword>
<evidence type="ECO:0000256" key="10">
    <source>
        <dbReference type="ARBA" id="ARBA00023237"/>
    </source>
</evidence>
<evidence type="ECO:0000256" key="5">
    <source>
        <dbReference type="ARBA" id="ARBA00022692"/>
    </source>
</evidence>
<dbReference type="EMBL" id="CADIJZ010000065">
    <property type="protein sequence ID" value="CAB3744107.1"/>
    <property type="molecule type" value="Genomic_DNA"/>
</dbReference>
<sequence length="390" mass="40852">MKKVFFVVAIGALTNVAHAQSTVTLYGIVDEGINYNSNSGGHPLFNMSSGVLSGSRFGLRGSEDLGGGLKALFNVENGFDATSGKFSQGGLLFGRQAYVGLSNIRWGSATLGRQYDALVDYVGVLGAADQWGGYIVAHAGDIDNFNNAFRSNNTVKFSSANFGGLSFGGTYSFGGVAGQFTQNQIWSLGAGYNRGPLVLGVGYLNARTPSNAGGLMGNNTTTATASVVSNPIYAGFTSANTYQVAGAGAAYRFGATTVGATYSNIKFMNLGANGNSSFRAGETATFNNAELNFKYQITPALLLGAAFDYTRGSSVVQTNGVENRGSDYYQGALAADYFLSKRTDVYVVGVYQKASGTNSRNQNAVAAINSLTASNSDRATNVRIGIRHKF</sequence>
<dbReference type="Proteomes" id="UP000494205">
    <property type="component" value="Unassembled WGS sequence"/>
</dbReference>